<sequence>ELLADAGTAAKVVNGIDKDGRSALHYACLNDDIPLLTVLLADDRVDVGLRTPKGDTCLHLGALYASLESLKRLFADPRGSKLLNEQNQWGETPLHLCAGSGDKGAGKAAALLLEQGASMTIVDKWKRGPMDVAHDNGENPLVAVFDEFLDKHPAKRAEVEAVTAAYKAHVESQNFKPAAGMNKNIFSQLGGALKGLKKVSITEKQMFAPSSGTVTKAKGDQQDARSTGKVLSKMIDFPGDLEEIKGLLADDKVDPGGKDAYGLTALMKFASWNKTEFIALLLPHLSPEQINAQDPEGKTALHWACEMASVAAVSALVACAEVDPSIKDAKGRTPLDIVNSGQGAVIERLRKALQPK</sequence>
<name>A0ABP0L2M7_9DINO</name>
<evidence type="ECO:0000256" key="2">
    <source>
        <dbReference type="ARBA" id="ARBA00023043"/>
    </source>
</evidence>
<dbReference type="InterPro" id="IPR036770">
    <property type="entry name" value="Ankyrin_rpt-contain_sf"/>
</dbReference>
<dbReference type="Gene3D" id="1.25.40.20">
    <property type="entry name" value="Ankyrin repeat-containing domain"/>
    <property type="match status" value="2"/>
</dbReference>
<keyword evidence="2 3" id="KW-0040">ANK repeat</keyword>
<evidence type="ECO:0000313" key="4">
    <source>
        <dbReference type="EMBL" id="CAK9032854.1"/>
    </source>
</evidence>
<dbReference type="PROSITE" id="PS50088">
    <property type="entry name" value="ANK_REPEAT"/>
    <property type="match status" value="1"/>
</dbReference>
<dbReference type="Pfam" id="PF00023">
    <property type="entry name" value="Ank"/>
    <property type="match status" value="1"/>
</dbReference>
<feature type="repeat" description="ANK" evidence="3">
    <location>
        <begin position="89"/>
        <end position="124"/>
    </location>
</feature>
<feature type="non-terminal residue" evidence="4">
    <location>
        <position position="1"/>
    </location>
</feature>
<keyword evidence="1" id="KW-0677">Repeat</keyword>
<dbReference type="EMBL" id="CAXAMM010014054">
    <property type="protein sequence ID" value="CAK9032854.1"/>
    <property type="molecule type" value="Genomic_DNA"/>
</dbReference>
<dbReference type="PANTHER" id="PTHR24198">
    <property type="entry name" value="ANKYRIN REPEAT AND PROTEIN KINASE DOMAIN-CONTAINING PROTEIN"/>
    <property type="match status" value="1"/>
</dbReference>
<dbReference type="SUPFAM" id="SSF48403">
    <property type="entry name" value="Ankyrin repeat"/>
    <property type="match status" value="1"/>
</dbReference>
<accession>A0ABP0L2M7</accession>
<dbReference type="SMART" id="SM00248">
    <property type="entry name" value="ANK"/>
    <property type="match status" value="5"/>
</dbReference>
<evidence type="ECO:0000256" key="3">
    <source>
        <dbReference type="PROSITE-ProRule" id="PRU00023"/>
    </source>
</evidence>
<evidence type="ECO:0000256" key="1">
    <source>
        <dbReference type="ARBA" id="ARBA00022737"/>
    </source>
</evidence>
<proteinExistence type="predicted"/>
<organism evidence="4 5">
    <name type="scientific">Durusdinium trenchii</name>
    <dbReference type="NCBI Taxonomy" id="1381693"/>
    <lineage>
        <taxon>Eukaryota</taxon>
        <taxon>Sar</taxon>
        <taxon>Alveolata</taxon>
        <taxon>Dinophyceae</taxon>
        <taxon>Suessiales</taxon>
        <taxon>Symbiodiniaceae</taxon>
        <taxon>Durusdinium</taxon>
    </lineage>
</organism>
<keyword evidence="5" id="KW-1185">Reference proteome</keyword>
<dbReference type="Pfam" id="PF12796">
    <property type="entry name" value="Ank_2"/>
    <property type="match status" value="1"/>
</dbReference>
<dbReference type="Pfam" id="PF13606">
    <property type="entry name" value="Ank_3"/>
    <property type="match status" value="1"/>
</dbReference>
<comment type="caution">
    <text evidence="4">The sequence shown here is derived from an EMBL/GenBank/DDBJ whole genome shotgun (WGS) entry which is preliminary data.</text>
</comment>
<gene>
    <name evidence="4" type="ORF">SCF082_LOCUS20233</name>
</gene>
<dbReference type="Proteomes" id="UP001642464">
    <property type="component" value="Unassembled WGS sequence"/>
</dbReference>
<dbReference type="PANTHER" id="PTHR24198:SF165">
    <property type="entry name" value="ANKYRIN REPEAT-CONTAINING PROTEIN-RELATED"/>
    <property type="match status" value="1"/>
</dbReference>
<reference evidence="4 5" key="1">
    <citation type="submission" date="2024-02" db="EMBL/GenBank/DDBJ databases">
        <authorList>
            <person name="Chen Y."/>
            <person name="Shah S."/>
            <person name="Dougan E. K."/>
            <person name="Thang M."/>
            <person name="Chan C."/>
        </authorList>
    </citation>
    <scope>NUCLEOTIDE SEQUENCE [LARGE SCALE GENOMIC DNA]</scope>
</reference>
<protein>
    <submittedName>
        <fullName evidence="4">Ankyrin repeat domain-containing protein 6 (Diversin)</fullName>
    </submittedName>
</protein>
<dbReference type="PROSITE" id="PS50297">
    <property type="entry name" value="ANK_REP_REGION"/>
    <property type="match status" value="1"/>
</dbReference>
<dbReference type="InterPro" id="IPR002110">
    <property type="entry name" value="Ankyrin_rpt"/>
</dbReference>
<evidence type="ECO:0000313" key="5">
    <source>
        <dbReference type="Proteomes" id="UP001642464"/>
    </source>
</evidence>